<dbReference type="EMBL" id="CP017609">
    <property type="protein sequence ID" value="ATW30927.1"/>
    <property type="molecule type" value="Genomic_DNA"/>
</dbReference>
<evidence type="ECO:0008006" key="4">
    <source>
        <dbReference type="Google" id="ProtNLM"/>
    </source>
</evidence>
<dbReference type="Proteomes" id="UP000230008">
    <property type="component" value="Plasmid pHDA2C.3"/>
</dbReference>
<dbReference type="InterPro" id="IPR007712">
    <property type="entry name" value="RelE/ParE_toxin"/>
</dbReference>
<dbReference type="Gene3D" id="3.30.2310.20">
    <property type="entry name" value="RelE-like"/>
    <property type="match status" value="1"/>
</dbReference>
<name>A0A2D3T567_9ENTR</name>
<accession>A0A2D3T567</accession>
<dbReference type="RefSeq" id="WP_234811167.1">
    <property type="nucleotide sequence ID" value="NZ_CAWNMT010000004.1"/>
</dbReference>
<evidence type="ECO:0000256" key="1">
    <source>
        <dbReference type="ARBA" id="ARBA00022649"/>
    </source>
</evidence>
<dbReference type="Pfam" id="PF05016">
    <property type="entry name" value="ParE_toxin"/>
    <property type="match status" value="1"/>
</dbReference>
<evidence type="ECO:0000313" key="3">
    <source>
        <dbReference type="Proteomes" id="UP000230008"/>
    </source>
</evidence>
<dbReference type="InterPro" id="IPR035093">
    <property type="entry name" value="RelE/ParE_toxin_dom_sf"/>
</dbReference>
<keyword evidence="1" id="KW-1277">Toxin-antitoxin system</keyword>
<sequence>MLTVYVTESAFRCLSDIEAFKMESMGIKEATHFTEALLLDAVKYLQEAPERYRFNPVLADFGLRVRERHDQKRGYRILYEIREQSIYILLILHKRQDLLTALYRHQMLK</sequence>
<geneLocation type="plasmid" evidence="3">
    <name>phda2c.3</name>
</geneLocation>
<keyword evidence="2" id="KW-0614">Plasmid</keyword>
<evidence type="ECO:0000313" key="2">
    <source>
        <dbReference type="EMBL" id="ATW30927.1"/>
    </source>
</evidence>
<protein>
    <recommendedName>
        <fullName evidence="4">Plasmid stabilization protein</fullName>
    </recommendedName>
</protein>
<reference evidence="3" key="2">
    <citation type="submission" date="2017-11" db="EMBL/GenBank/DDBJ databases">
        <title>PacBio sequencing of new strain of the secondary endosymbiont Candidatus Hamiltonella defensa.</title>
        <authorList>
            <person name="Strand M.R."/>
            <person name="Oliver K."/>
        </authorList>
    </citation>
    <scope>NUCLEOTIDE SEQUENCE [LARGE SCALE GENOMIC DNA]</scope>
    <source>
        <strain evidence="3">A2C</strain>
        <plasmid evidence="3">phda2c.3</plasmid>
    </source>
</reference>
<gene>
    <name evidence="2" type="ORF">BJP41_10710</name>
</gene>
<organism evidence="2 3">
    <name type="scientific">Candidatus Williamhamiltonella defendens</name>
    <dbReference type="NCBI Taxonomy" id="138072"/>
    <lineage>
        <taxon>Bacteria</taxon>
        <taxon>Pseudomonadati</taxon>
        <taxon>Pseudomonadota</taxon>
        <taxon>Gammaproteobacteria</taxon>
        <taxon>Enterobacterales</taxon>
        <taxon>Enterobacteriaceae</taxon>
        <taxon>aphid secondary symbionts</taxon>
        <taxon>Candidatus Williamhamiltonella</taxon>
    </lineage>
</organism>
<reference evidence="3" key="1">
    <citation type="submission" date="2016-10" db="EMBL/GenBank/DDBJ databases">
        <authorList>
            <person name="Chevignon G."/>
        </authorList>
    </citation>
    <scope>NUCLEOTIDE SEQUENCE [LARGE SCALE GENOMIC DNA]</scope>
    <source>
        <strain evidence="3">A2C</strain>
        <plasmid evidence="3">phda2c.3</plasmid>
    </source>
</reference>
<dbReference type="AlphaFoldDB" id="A0A2D3T567"/>
<proteinExistence type="predicted"/>